<keyword evidence="2" id="KW-0472">Membrane</keyword>
<proteinExistence type="predicted"/>
<keyword evidence="5" id="KW-1185">Reference proteome</keyword>
<dbReference type="Proteomes" id="UP001549146">
    <property type="component" value="Unassembled WGS sequence"/>
</dbReference>
<evidence type="ECO:0000313" key="4">
    <source>
        <dbReference type="EMBL" id="MET3732043.1"/>
    </source>
</evidence>
<gene>
    <name evidence="4" type="ORF">ABID46_001627</name>
</gene>
<reference evidence="4 5" key="1">
    <citation type="submission" date="2024-06" db="EMBL/GenBank/DDBJ databases">
        <title>Genomic Encyclopedia of Type Strains, Phase IV (KMG-IV): sequencing the most valuable type-strain genomes for metagenomic binning, comparative biology and taxonomic classification.</title>
        <authorList>
            <person name="Goeker M."/>
        </authorList>
    </citation>
    <scope>NUCLEOTIDE SEQUENCE [LARGE SCALE GENOMIC DNA]</scope>
    <source>
        <strain evidence="4 5">DSM 29388</strain>
    </source>
</reference>
<dbReference type="RefSeq" id="WP_354508876.1">
    <property type="nucleotide sequence ID" value="NZ_JBEPMO010000008.1"/>
</dbReference>
<protein>
    <submittedName>
        <fullName evidence="4">Outer membrane receptor protein involved in Fe transport</fullName>
    </submittedName>
</protein>
<dbReference type="Gene3D" id="2.40.170.20">
    <property type="entry name" value="TonB-dependent receptor, beta-barrel domain"/>
    <property type="match status" value="1"/>
</dbReference>
<name>A0ABV2LTZ8_9FLAO</name>
<comment type="caution">
    <text evidence="4">The sequence shown here is derived from an EMBL/GenBank/DDBJ whole genome shotgun (WGS) entry which is preliminary data.</text>
</comment>
<evidence type="ECO:0000256" key="3">
    <source>
        <dbReference type="ARBA" id="ARBA00023237"/>
    </source>
</evidence>
<evidence type="ECO:0000256" key="2">
    <source>
        <dbReference type="ARBA" id="ARBA00023136"/>
    </source>
</evidence>
<comment type="subcellular location">
    <subcellularLocation>
        <location evidence="1">Cell outer membrane</location>
    </subcellularLocation>
</comment>
<sequence length="75" mass="8746">MKQDRVAKNEEETGSYTLFGAKIQSKLKLGKFQSDIILSGQNLFNQTYFNHMSYYRALEIPEMGRNIQLIIQIPF</sequence>
<dbReference type="SUPFAM" id="SSF56935">
    <property type="entry name" value="Porins"/>
    <property type="match status" value="1"/>
</dbReference>
<keyword evidence="4" id="KW-0675">Receptor</keyword>
<dbReference type="InterPro" id="IPR036942">
    <property type="entry name" value="Beta-barrel_TonB_sf"/>
</dbReference>
<keyword evidence="3" id="KW-0998">Cell outer membrane</keyword>
<organism evidence="4 5">
    <name type="scientific">Moheibacter stercoris</name>
    <dbReference type="NCBI Taxonomy" id="1628251"/>
    <lineage>
        <taxon>Bacteria</taxon>
        <taxon>Pseudomonadati</taxon>
        <taxon>Bacteroidota</taxon>
        <taxon>Flavobacteriia</taxon>
        <taxon>Flavobacteriales</taxon>
        <taxon>Weeksellaceae</taxon>
        <taxon>Moheibacter</taxon>
    </lineage>
</organism>
<accession>A0ABV2LTZ8</accession>
<evidence type="ECO:0000256" key="1">
    <source>
        <dbReference type="ARBA" id="ARBA00004442"/>
    </source>
</evidence>
<evidence type="ECO:0000313" key="5">
    <source>
        <dbReference type="Proteomes" id="UP001549146"/>
    </source>
</evidence>
<dbReference type="EMBL" id="JBEPMO010000008">
    <property type="protein sequence ID" value="MET3732043.1"/>
    <property type="molecule type" value="Genomic_DNA"/>
</dbReference>